<dbReference type="Proteomes" id="UP001500449">
    <property type="component" value="Unassembled WGS sequence"/>
</dbReference>
<dbReference type="InterPro" id="IPR051053">
    <property type="entry name" value="ECH/Chromodomain_protein"/>
</dbReference>
<evidence type="ECO:0008006" key="5">
    <source>
        <dbReference type="Google" id="ProtNLM"/>
    </source>
</evidence>
<dbReference type="Gene3D" id="3.90.226.10">
    <property type="entry name" value="2-enoyl-CoA Hydratase, Chain A, domain 1"/>
    <property type="match status" value="1"/>
</dbReference>
<dbReference type="InterPro" id="IPR029045">
    <property type="entry name" value="ClpP/crotonase-like_dom_sf"/>
</dbReference>
<dbReference type="PANTHER" id="PTHR43684">
    <property type="match status" value="1"/>
</dbReference>
<protein>
    <recommendedName>
        <fullName evidence="5">Enoyl-CoA hydratase</fullName>
    </recommendedName>
</protein>
<proteinExistence type="inferred from homology"/>
<dbReference type="SUPFAM" id="SSF52096">
    <property type="entry name" value="ClpP/crotonase"/>
    <property type="match status" value="1"/>
</dbReference>
<dbReference type="InterPro" id="IPR001753">
    <property type="entry name" value="Enoyl-CoA_hydra/iso"/>
</dbReference>
<comment type="caution">
    <text evidence="3">The sequence shown here is derived from an EMBL/GenBank/DDBJ whole genome shotgun (WGS) entry which is preliminary data.</text>
</comment>
<dbReference type="CDD" id="cd06558">
    <property type="entry name" value="crotonase-like"/>
    <property type="match status" value="1"/>
</dbReference>
<keyword evidence="4" id="KW-1185">Reference proteome</keyword>
<dbReference type="PANTHER" id="PTHR43684:SF4">
    <property type="entry name" value="ENOYL-COA HYDRATASE_ISOMERASE FAMILY PROTEIN (AFU_ORTHOLOGUE AFUA_1G01890)"/>
    <property type="match status" value="1"/>
</dbReference>
<dbReference type="InterPro" id="IPR018376">
    <property type="entry name" value="Enoyl-CoA_hyd/isom_CS"/>
</dbReference>
<gene>
    <name evidence="3" type="ORF">GCM10009836_36850</name>
</gene>
<dbReference type="EMBL" id="BAAAQK010000009">
    <property type="protein sequence ID" value="GAA1853391.1"/>
    <property type="molecule type" value="Genomic_DNA"/>
</dbReference>
<dbReference type="RefSeq" id="WP_344418231.1">
    <property type="nucleotide sequence ID" value="NZ_BAAAQK010000009.1"/>
</dbReference>
<dbReference type="Pfam" id="PF00378">
    <property type="entry name" value="ECH_1"/>
    <property type="match status" value="1"/>
</dbReference>
<dbReference type="PROSITE" id="PS00166">
    <property type="entry name" value="ENOYL_COA_HYDRATASE"/>
    <property type="match status" value="1"/>
</dbReference>
<sequence>MSRIADSAHVTTAFTVTTVAVGGVAVLRMGGTRGQALTAQAFSLLERTLRSAFAGEADGIVLTGDGAVFSVGADLSTGARSLDTLITEDGGAAPDWLEPAGRVTALLRGGPIPVVAAVNGDAVGGGATLSLGADVRIAASTARFGFGFGKVGVVPEGGSTWLLPRLVGLARATDWMLSGRLVPAAEALQAGLVSEVVDGDPVDRAVRVALGLGTKVSPRARREIKLLLEENGARSFDEARVAESRMMRELASGPDAREGMTAFVEGRAPRFTRSTGGTTGTGTKEAS</sequence>
<reference evidence="3 4" key="1">
    <citation type="journal article" date="2019" name="Int. J. Syst. Evol. Microbiol.">
        <title>The Global Catalogue of Microorganisms (GCM) 10K type strain sequencing project: providing services to taxonomists for standard genome sequencing and annotation.</title>
        <authorList>
            <consortium name="The Broad Institute Genomics Platform"/>
            <consortium name="The Broad Institute Genome Sequencing Center for Infectious Disease"/>
            <person name="Wu L."/>
            <person name="Ma J."/>
        </authorList>
    </citation>
    <scope>NUCLEOTIDE SEQUENCE [LARGE SCALE GENOMIC DNA]</scope>
    <source>
        <strain evidence="3 4">JCM 16009</strain>
    </source>
</reference>
<evidence type="ECO:0000256" key="1">
    <source>
        <dbReference type="ARBA" id="ARBA00005254"/>
    </source>
</evidence>
<evidence type="ECO:0000256" key="2">
    <source>
        <dbReference type="RuleBase" id="RU003707"/>
    </source>
</evidence>
<comment type="similarity">
    <text evidence="1 2">Belongs to the enoyl-CoA hydratase/isomerase family.</text>
</comment>
<evidence type="ECO:0000313" key="4">
    <source>
        <dbReference type="Proteomes" id="UP001500449"/>
    </source>
</evidence>
<accession>A0ABN2N5H0</accession>
<organism evidence="3 4">
    <name type="scientific">Pseudonocardia ailaonensis</name>
    <dbReference type="NCBI Taxonomy" id="367279"/>
    <lineage>
        <taxon>Bacteria</taxon>
        <taxon>Bacillati</taxon>
        <taxon>Actinomycetota</taxon>
        <taxon>Actinomycetes</taxon>
        <taxon>Pseudonocardiales</taxon>
        <taxon>Pseudonocardiaceae</taxon>
        <taxon>Pseudonocardia</taxon>
    </lineage>
</organism>
<evidence type="ECO:0000313" key="3">
    <source>
        <dbReference type="EMBL" id="GAA1853391.1"/>
    </source>
</evidence>
<name>A0ABN2N5H0_9PSEU</name>